<proteinExistence type="predicted"/>
<dbReference type="PANTHER" id="PTHR32305:SF15">
    <property type="entry name" value="PROTEIN RHSA-RELATED"/>
    <property type="match status" value="1"/>
</dbReference>
<feature type="region of interest" description="Disordered" evidence="1">
    <location>
        <begin position="1555"/>
        <end position="1583"/>
    </location>
</feature>
<evidence type="ECO:0000313" key="2">
    <source>
        <dbReference type="EMBL" id="MBB6033913.1"/>
    </source>
</evidence>
<evidence type="ECO:0000313" key="3">
    <source>
        <dbReference type="Proteomes" id="UP000548476"/>
    </source>
</evidence>
<keyword evidence="3" id="KW-1185">Reference proteome</keyword>
<feature type="compositionally biased region" description="Pro residues" evidence="1">
    <location>
        <begin position="768"/>
        <end position="784"/>
    </location>
</feature>
<comment type="caution">
    <text evidence="2">The sequence shown here is derived from an EMBL/GenBank/DDBJ whole genome shotgun (WGS) entry which is preliminary data.</text>
</comment>
<reference evidence="2 3" key="1">
    <citation type="submission" date="2020-08" db="EMBL/GenBank/DDBJ databases">
        <title>Genomic Encyclopedia of Type Strains, Phase IV (KMG-IV): sequencing the most valuable type-strain genomes for metagenomic binning, comparative biology and taxonomic classification.</title>
        <authorList>
            <person name="Goeker M."/>
        </authorList>
    </citation>
    <scope>NUCLEOTIDE SEQUENCE [LARGE SCALE GENOMIC DNA]</scope>
    <source>
        <strain evidence="2 3">YIM 65646</strain>
    </source>
</reference>
<dbReference type="InterPro" id="IPR050708">
    <property type="entry name" value="T6SS_VgrG/RHS"/>
</dbReference>
<accession>A0A841FFY5</accession>
<organism evidence="2 3">
    <name type="scientific">Phytomonospora endophytica</name>
    <dbReference type="NCBI Taxonomy" id="714109"/>
    <lineage>
        <taxon>Bacteria</taxon>
        <taxon>Bacillati</taxon>
        <taxon>Actinomycetota</taxon>
        <taxon>Actinomycetes</taxon>
        <taxon>Micromonosporales</taxon>
        <taxon>Micromonosporaceae</taxon>
        <taxon>Phytomonospora</taxon>
    </lineage>
</organism>
<dbReference type="RefSeq" id="WP_184786762.1">
    <property type="nucleotide sequence ID" value="NZ_BONT01000013.1"/>
</dbReference>
<dbReference type="PANTHER" id="PTHR32305">
    <property type="match status" value="1"/>
</dbReference>
<dbReference type="Gene3D" id="2.180.10.10">
    <property type="entry name" value="RHS repeat-associated core"/>
    <property type="match status" value="1"/>
</dbReference>
<protein>
    <submittedName>
        <fullName evidence="2">Uncharacterized protein</fullName>
    </submittedName>
</protein>
<feature type="region of interest" description="Disordered" evidence="1">
    <location>
        <begin position="758"/>
        <end position="784"/>
    </location>
</feature>
<dbReference type="Proteomes" id="UP000548476">
    <property type="component" value="Unassembled WGS sequence"/>
</dbReference>
<sequence>MIRYSTDVPGTTLRLAFIRAEDDGRLLELRCGDRIHARWDGEALILGDELARVSSRPEPDGFTRTVETAERTWTERYSWDADGHIVHVDGVDVRRDERGRITACVDTDGGDTWRYGYAGRHLSVIDSPGGTRHLTPGEDGRPLWTRTDGRRHRLDYDADGARAAQAPETWHHDDAGRLWTVLAEDGTVTATYLWDGAACLGRIDGPADHPLSTVYSLDPGGTPVRVIGRDGSVRVPRDAFGEGLLAHAGTPGLFGGAVHRGLVHLPARALDPLAGAFCAADPYDGGTGDPRRAEGYDGELPVETATGPYAVCRHDPVGRTDPSGAISWWLPLSDFTWGLQNNIVSTFGLDFTVNWWISLLGCQPGRWFNFAGASTSDRIGAYALRRDGILASDRSFTFAHNWFVNDVGLQRVTKTELFDPVEPFAPACYGTVLRLARTAASGPPPMLLSGDATLSRSPLTWNRGGGPGTPAIPGSAASVFLDGGVFFSQPDDTPWRAHTDATLTELFPIGAPAAGSLAAGTVEAPITGADGLAAARAEQYGVADLAALQAATPVASFGLGTLDATARTVSFDGATTGSPRPGNIRPGQVVLVAGTPEVVTNVTVTCEFDRAITDLTGTLTLTQVVTTGNAYDAAVLPDGTLAVAPTVGAGATRTQFPRFTAGELVRVDWTHATQPGPDEFALTTVDGGHLTLTGGRAPVPVDATAVTVTRLTPIAGPNGTVAQGRNGRHLAGEFADIDLWRGDQADAWSATATTLALSDATGSRPVRMKPPPPPTTPPTPPPVPDWRLTFGAVPSATGAVIVTVPPAPARTGYYATASTDDTATRIADPSGGTEPTGANLVIVTGFAPGETPVATGRSESGHSRTAEADEDFETDKYQGLADHELMHTVQSQRLGPWLLACFPLALFELGRIAPALRDFDMPDYSAFGEATISAPEPGKRILKVDNAAGVTYGKGDDVQIWTTGQPTIATLGEAFGGGFTVIVKDVADGPVGIRKVNVSTGLTTYRAFYEALSILTHTGIMSLVSGTIWGGLFYLIGRGGEMLHLLRTTTKCDADVDPSDSKILVLKPGGDDKEKAETLAKFRNIPRVLLKKGDDSVLREVATADPPTLVLAAPVNMSGRITVSTDTTHGSIWDDVDYFPASVPDPARPGTVKIEKVGDKTLTLHIHDRVIVEFADAVGSKDSNSVRTYVSHVRADGLVELQDPPFVNKQPAAVGRIAKIASTDGAGWADSWLLERMGMDWMKWIYDPYGQLTQRTNPEHNSAGEIVARVFRYLIGGKSWSFVPPVFGYYWWDNAFNQPSNGYKSRMEQEASQESGRLYSPEGRLRVEPKVVGDIGRYWYFISSNGNPLVAGFQNGPGVTAPQVPTVMPLVTDETGTTSPPFNKGATVPAQTPVAGAPPNPGGCVPDVFYVKTAVTGEPTGAARAFQFTDQGAIPLLPATAFNAGLHVAFCRPGKHRITLVDGFSDTDSETKARDAQDRGIQRVFYERQIDDVAVVIGGLPVAEGATVRLLAGQRAPMTVTPGGPGRKHALTVVRPADGPIRTADDGDTLIAAAATPPGTPAPAEISRRYRPGPEGVHTDGGLAGRRVHLDRDVHIPVRVFAVEVSTTLILRSATVIDPADPEAGKVTTIHPGAPVFLILPVTTTGAPTVSPANAVTMTTEPVDVPPELAPFVGDGTILRLTFEAPSAATPFTIGVAASIPGAPDEAPVALVTEGLTLETT</sequence>
<evidence type="ECO:0000256" key="1">
    <source>
        <dbReference type="SAM" id="MobiDB-lite"/>
    </source>
</evidence>
<name>A0A841FFY5_9ACTN</name>
<dbReference type="EMBL" id="JACHGT010000003">
    <property type="protein sequence ID" value="MBB6033913.1"/>
    <property type="molecule type" value="Genomic_DNA"/>
</dbReference>
<gene>
    <name evidence="2" type="ORF">HNR73_001763</name>
</gene>